<accession>A0A3M6XFN5</accession>
<protein>
    <submittedName>
        <fullName evidence="2">Uncharacterized protein</fullName>
    </submittedName>
</protein>
<dbReference type="Proteomes" id="UP000281245">
    <property type="component" value="Unassembled WGS sequence"/>
</dbReference>
<sequence length="588" mass="64616">MHCVSLEENAIVSTSGSQHANQTNTSTWVVRFINAGARLKFGFRLADSSTHIRNYSLSIMSDSLPPNDDAASQPYSFITFGGPTDSSTIAGKKAVRAEAAKRSASQRRATLAQRHQVVRWANQSDPSEKVVKKQKNKPPSSGGSGQQSPINAAALVGHMVPKLVREDSPFSPLRKEPSGASLLPYQQSIGRSDWQPNLLTMINTYLDSAMDELFLSASDEVRYRLRMQGMAPYIFSEPALLRTLGLLTATVGSLYPSGTNEKPVVLWLKHNVLNSLANTVAERGAEASFLAPAMALMAGYEKEFGEFNASLMHINALRRVIEIDESTPEEERAGPTSAKGLPGYPFPTSATEEDTPMREEDLNLEAKPSADPEPHDLVQVLEAAYHRNRAMPPGFAFLHNKKLLPPSLVFNVSQIAHIDIQDSKSLMSLNCIGVACFACRPWTEEGLSAVKSKEFAVLVATHVRFVGGMLTLFLFAAADENLLPSTVKGMGFSEGIHAAWQDTQFLGSEKLVGTVYDEVLLWCLAAFYVVTLGKNTDEQKNTMRKLLDNLLVDRYSEFDALMGRFIKQPCMEPGFLMLWNELRPRAAG</sequence>
<organism evidence="2 3">
    <name type="scientific">Hortaea werneckii</name>
    <name type="common">Black yeast</name>
    <name type="synonym">Cladosporium werneckii</name>
    <dbReference type="NCBI Taxonomy" id="91943"/>
    <lineage>
        <taxon>Eukaryota</taxon>
        <taxon>Fungi</taxon>
        <taxon>Dikarya</taxon>
        <taxon>Ascomycota</taxon>
        <taxon>Pezizomycotina</taxon>
        <taxon>Dothideomycetes</taxon>
        <taxon>Dothideomycetidae</taxon>
        <taxon>Mycosphaerellales</taxon>
        <taxon>Teratosphaeriaceae</taxon>
        <taxon>Hortaea</taxon>
    </lineage>
</organism>
<comment type="caution">
    <text evidence="2">The sequence shown here is derived from an EMBL/GenBank/DDBJ whole genome shotgun (WGS) entry which is preliminary data.</text>
</comment>
<gene>
    <name evidence="2" type="ORF">D0869_00883</name>
</gene>
<proteinExistence type="predicted"/>
<evidence type="ECO:0000256" key="1">
    <source>
        <dbReference type="SAM" id="MobiDB-lite"/>
    </source>
</evidence>
<name>A0A3M6XFN5_HORWE</name>
<dbReference type="AlphaFoldDB" id="A0A3M6XFN5"/>
<dbReference type="VEuPathDB" id="FungiDB:BTJ68_03745"/>
<dbReference type="OrthoDB" id="3940457at2759"/>
<feature type="compositionally biased region" description="Low complexity" evidence="1">
    <location>
        <begin position="137"/>
        <end position="149"/>
    </location>
</feature>
<feature type="region of interest" description="Disordered" evidence="1">
    <location>
        <begin position="325"/>
        <end position="360"/>
    </location>
</feature>
<dbReference type="EMBL" id="QWIJ01000030">
    <property type="protein sequence ID" value="RMX89416.1"/>
    <property type="molecule type" value="Genomic_DNA"/>
</dbReference>
<reference evidence="2 3" key="1">
    <citation type="journal article" date="2018" name="BMC Genomics">
        <title>Genomic evidence for intraspecific hybridization in a clonal and extremely halotolerant yeast.</title>
        <authorList>
            <person name="Gostincar C."/>
            <person name="Stajich J.E."/>
            <person name="Zupancic J."/>
            <person name="Zalar P."/>
            <person name="Gunde-Cimerman N."/>
        </authorList>
    </citation>
    <scope>NUCLEOTIDE SEQUENCE [LARGE SCALE GENOMIC DNA]</scope>
    <source>
        <strain evidence="2 3">EXF-6656</strain>
    </source>
</reference>
<evidence type="ECO:0000313" key="3">
    <source>
        <dbReference type="Proteomes" id="UP000281245"/>
    </source>
</evidence>
<evidence type="ECO:0000313" key="2">
    <source>
        <dbReference type="EMBL" id="RMX89416.1"/>
    </source>
</evidence>
<feature type="region of interest" description="Disordered" evidence="1">
    <location>
        <begin position="100"/>
        <end position="149"/>
    </location>
</feature>